<evidence type="ECO:0000256" key="6">
    <source>
        <dbReference type="ARBA" id="ARBA00024338"/>
    </source>
</evidence>
<dbReference type="PANTHER" id="PTHR23505">
    <property type="entry name" value="SPINSTER"/>
    <property type="match status" value="1"/>
</dbReference>
<feature type="transmembrane region" description="Helical" evidence="8">
    <location>
        <begin position="498"/>
        <end position="521"/>
    </location>
</feature>
<comment type="caution">
    <text evidence="10">The sequence shown here is derived from an EMBL/GenBank/DDBJ whole genome shotgun (WGS) entry which is preliminary data.</text>
</comment>
<dbReference type="InterPro" id="IPR044770">
    <property type="entry name" value="MFS_spinster-like"/>
</dbReference>
<feature type="transmembrane region" description="Helical" evidence="8">
    <location>
        <begin position="458"/>
        <end position="478"/>
    </location>
</feature>
<keyword evidence="5 8" id="KW-0472">Membrane</keyword>
<dbReference type="GO" id="GO:0022857">
    <property type="term" value="F:transmembrane transporter activity"/>
    <property type="evidence" value="ECO:0007669"/>
    <property type="project" value="InterPro"/>
</dbReference>
<dbReference type="InterPro" id="IPR020846">
    <property type="entry name" value="MFS_dom"/>
</dbReference>
<feature type="transmembrane region" description="Helical" evidence="8">
    <location>
        <begin position="604"/>
        <end position="622"/>
    </location>
</feature>
<dbReference type="Gene3D" id="1.20.1250.20">
    <property type="entry name" value="MFS general substrate transporter like domains"/>
    <property type="match status" value="1"/>
</dbReference>
<evidence type="ECO:0000256" key="7">
    <source>
        <dbReference type="SAM" id="MobiDB-lite"/>
    </source>
</evidence>
<feature type="transmembrane region" description="Helical" evidence="8">
    <location>
        <begin position="541"/>
        <end position="567"/>
    </location>
</feature>
<keyword evidence="3 8" id="KW-0812">Transmembrane</keyword>
<comment type="similarity">
    <text evidence="6">Belongs to the major facilitator superfamily. Spinster (TC 2.A.1.49) family.</text>
</comment>
<feature type="transmembrane region" description="Helical" evidence="8">
    <location>
        <begin position="579"/>
        <end position="598"/>
    </location>
</feature>
<feature type="domain" description="Major facilitator superfamily (MFS) profile" evidence="9">
    <location>
        <begin position="296"/>
        <end position="711"/>
    </location>
</feature>
<feature type="transmembrane region" description="Helical" evidence="8">
    <location>
        <begin position="332"/>
        <end position="352"/>
    </location>
</feature>
<dbReference type="GO" id="GO:0016020">
    <property type="term" value="C:membrane"/>
    <property type="evidence" value="ECO:0007669"/>
    <property type="project" value="UniProtKB-SubCell"/>
</dbReference>
<evidence type="ECO:0000313" key="10">
    <source>
        <dbReference type="EMBL" id="CAJ1410103.1"/>
    </source>
</evidence>
<organism evidence="10 11">
    <name type="scientific">Effrenium voratum</name>
    <dbReference type="NCBI Taxonomy" id="2562239"/>
    <lineage>
        <taxon>Eukaryota</taxon>
        <taxon>Sar</taxon>
        <taxon>Alveolata</taxon>
        <taxon>Dinophyceae</taxon>
        <taxon>Suessiales</taxon>
        <taxon>Symbiodiniaceae</taxon>
        <taxon>Effrenium</taxon>
    </lineage>
</organism>
<dbReference type="PROSITE" id="PS50850">
    <property type="entry name" value="MFS"/>
    <property type="match status" value="1"/>
</dbReference>
<evidence type="ECO:0000313" key="11">
    <source>
        <dbReference type="Proteomes" id="UP001178507"/>
    </source>
</evidence>
<dbReference type="PANTHER" id="PTHR23505:SF52">
    <property type="entry name" value="MAJOR FACILITATOR SUPERFAMILY PROTEIN"/>
    <property type="match status" value="1"/>
</dbReference>
<sequence>MGPNSVPRVFQAPAVKRDPPQPGSGLLWAQDVINPFEIRFDPGEDGASLLEGWQLSESVEVGGGDLEQRGDVGAFDQDNCWQWDPKQVLPHRISPHVFPEIRNQAKVSTYLYLQTPPGWALLMSDLPNSKRRFRVLSALLDTDWYYPAHPWHAVVELPRISQGEPVVISEGERLCRLTPVRRASYSAAEMRPDQFKSLYLKGQAWLDQHGRPCEDPEAPPGALDIRGAYARQRRSFEFKALRGDLIRSLLPRAMTDVELTCVAPPAEQIGKAGPKPEVSKEQTQVVEVEKKPPWRAWICLFLVNIVEGIDTQLIPACLFALQRDVNLTLSDVAILTTVQMVLTNVAAPFWGVVADRGIMMRKSIINLGCLGEGISVLALAFVGSMVPMVGLRAMSGFFMASLRPVCNGLVADMTSDHNRGKYFGQMQSGYMLGMFGATMFAGNMANIFLWSIPGWRVVFVLAALFAFLVTGIVLKYMLEPERPPQEEGRLVLDELRAVLRFLKIPTFSVMIMQGVFGGIPWTVMGNNLLYFKLSGLPDWQAAILTSEFTVMGTFGGLLGGVVADFLARRCGLHGRPLSAQFTVAVGIPLMYLQFYGIPAGEGSFLAYATVVACFGLFATWAGSGTNLPILSDIVPARDRSKVMAWEGALESSLATAIGPLFVSILADRIFGYKFGEEEKSGQSIEAATALGKAMAVAICLPWTLTLLAYTLMHWSYPRDMRLLNERRKTAQDVGSPVPAV</sequence>
<gene>
    <name evidence="10" type="ORF">EVOR1521_LOCUS31032</name>
</gene>
<feature type="region of interest" description="Disordered" evidence="7">
    <location>
        <begin position="1"/>
        <end position="23"/>
    </location>
</feature>
<keyword evidence="2" id="KW-0813">Transport</keyword>
<dbReference type="InterPro" id="IPR011701">
    <property type="entry name" value="MFS"/>
</dbReference>
<keyword evidence="11" id="KW-1185">Reference proteome</keyword>
<evidence type="ECO:0000256" key="5">
    <source>
        <dbReference type="ARBA" id="ARBA00023136"/>
    </source>
</evidence>
<evidence type="ECO:0000256" key="4">
    <source>
        <dbReference type="ARBA" id="ARBA00022989"/>
    </source>
</evidence>
<protein>
    <recommendedName>
        <fullName evidence="9">Major facilitator superfamily (MFS) profile domain-containing protein</fullName>
    </recommendedName>
</protein>
<feature type="transmembrane region" description="Helical" evidence="8">
    <location>
        <begin position="430"/>
        <end position="452"/>
    </location>
</feature>
<comment type="subcellular location">
    <subcellularLocation>
        <location evidence="1">Membrane</location>
        <topology evidence="1">Multi-pass membrane protein</topology>
    </subcellularLocation>
</comment>
<dbReference type="InterPro" id="IPR036259">
    <property type="entry name" value="MFS_trans_sf"/>
</dbReference>
<feature type="transmembrane region" description="Helical" evidence="8">
    <location>
        <begin position="364"/>
        <end position="383"/>
    </location>
</feature>
<dbReference type="AlphaFoldDB" id="A0AA36JPN0"/>
<evidence type="ECO:0000259" key="9">
    <source>
        <dbReference type="PROSITE" id="PS50850"/>
    </source>
</evidence>
<accession>A0AA36JPN0</accession>
<evidence type="ECO:0000256" key="1">
    <source>
        <dbReference type="ARBA" id="ARBA00004141"/>
    </source>
</evidence>
<name>A0AA36JPN0_9DINO</name>
<evidence type="ECO:0000256" key="3">
    <source>
        <dbReference type="ARBA" id="ARBA00022692"/>
    </source>
</evidence>
<dbReference type="SUPFAM" id="SSF103473">
    <property type="entry name" value="MFS general substrate transporter"/>
    <property type="match status" value="1"/>
</dbReference>
<dbReference type="EMBL" id="CAUJNA010003805">
    <property type="protein sequence ID" value="CAJ1410103.1"/>
    <property type="molecule type" value="Genomic_DNA"/>
</dbReference>
<dbReference type="Proteomes" id="UP001178507">
    <property type="component" value="Unassembled WGS sequence"/>
</dbReference>
<evidence type="ECO:0000256" key="2">
    <source>
        <dbReference type="ARBA" id="ARBA00022448"/>
    </source>
</evidence>
<dbReference type="Pfam" id="PF07690">
    <property type="entry name" value="MFS_1"/>
    <property type="match status" value="1"/>
</dbReference>
<keyword evidence="4 8" id="KW-1133">Transmembrane helix</keyword>
<evidence type="ECO:0000256" key="8">
    <source>
        <dbReference type="SAM" id="Phobius"/>
    </source>
</evidence>
<feature type="transmembrane region" description="Helical" evidence="8">
    <location>
        <begin position="686"/>
        <end position="711"/>
    </location>
</feature>
<proteinExistence type="inferred from homology"/>
<reference evidence="10" key="1">
    <citation type="submission" date="2023-08" db="EMBL/GenBank/DDBJ databases">
        <authorList>
            <person name="Chen Y."/>
            <person name="Shah S."/>
            <person name="Dougan E. K."/>
            <person name="Thang M."/>
            <person name="Chan C."/>
        </authorList>
    </citation>
    <scope>NUCLEOTIDE SEQUENCE</scope>
</reference>